<dbReference type="Pfam" id="PF00089">
    <property type="entry name" value="Trypsin"/>
    <property type="match status" value="1"/>
</dbReference>
<dbReference type="SUPFAM" id="SSF50494">
    <property type="entry name" value="Trypsin-like serine proteases"/>
    <property type="match status" value="1"/>
</dbReference>
<keyword evidence="4" id="KW-1185">Reference proteome</keyword>
<proteinExistence type="predicted"/>
<accession>A0A7T8H1M3</accession>
<feature type="domain" description="Peptidase S1" evidence="2">
    <location>
        <begin position="1"/>
        <end position="48"/>
    </location>
</feature>
<name>A0A7T8H1M3_CALRO</name>
<dbReference type="Proteomes" id="UP000595437">
    <property type="component" value="Chromosome 11"/>
</dbReference>
<evidence type="ECO:0000313" key="4">
    <source>
        <dbReference type="Proteomes" id="UP000595437"/>
    </source>
</evidence>
<dbReference type="PANTHER" id="PTHR24250">
    <property type="entry name" value="CHYMOTRYPSIN-RELATED"/>
    <property type="match status" value="1"/>
</dbReference>
<organism evidence="3 4">
    <name type="scientific">Caligus rogercresseyi</name>
    <name type="common">Sea louse</name>
    <dbReference type="NCBI Taxonomy" id="217165"/>
    <lineage>
        <taxon>Eukaryota</taxon>
        <taxon>Metazoa</taxon>
        <taxon>Ecdysozoa</taxon>
        <taxon>Arthropoda</taxon>
        <taxon>Crustacea</taxon>
        <taxon>Multicrustacea</taxon>
        <taxon>Hexanauplia</taxon>
        <taxon>Copepoda</taxon>
        <taxon>Siphonostomatoida</taxon>
        <taxon>Caligidae</taxon>
        <taxon>Caligus</taxon>
    </lineage>
</organism>
<feature type="non-terminal residue" evidence="3">
    <location>
        <position position="1"/>
    </location>
</feature>
<sequence>IINGKEAAMNQFPWLVAVTSGGLCTGSVLDEEWIITAKHCVNVGNTVWIKAGVHN</sequence>
<keyword evidence="1" id="KW-1015">Disulfide bond</keyword>
<feature type="non-terminal residue" evidence="3">
    <location>
        <position position="55"/>
    </location>
</feature>
<evidence type="ECO:0000313" key="3">
    <source>
        <dbReference type="EMBL" id="QQP41864.1"/>
    </source>
</evidence>
<dbReference type="InterPro" id="IPR009003">
    <property type="entry name" value="Peptidase_S1_PA"/>
</dbReference>
<evidence type="ECO:0000259" key="2">
    <source>
        <dbReference type="Pfam" id="PF00089"/>
    </source>
</evidence>
<evidence type="ECO:0000256" key="1">
    <source>
        <dbReference type="ARBA" id="ARBA00023157"/>
    </source>
</evidence>
<dbReference type="EMBL" id="CP045900">
    <property type="protein sequence ID" value="QQP41864.1"/>
    <property type="molecule type" value="Genomic_DNA"/>
</dbReference>
<dbReference type="InterPro" id="IPR043504">
    <property type="entry name" value="Peptidase_S1_PA_chymotrypsin"/>
</dbReference>
<dbReference type="Gene3D" id="2.40.10.10">
    <property type="entry name" value="Trypsin-like serine proteases"/>
    <property type="match status" value="1"/>
</dbReference>
<protein>
    <submittedName>
        <fullName evidence="3">Collagenase</fullName>
    </submittedName>
</protein>
<dbReference type="AlphaFoldDB" id="A0A7T8H1M3"/>
<dbReference type="GO" id="GO:0004252">
    <property type="term" value="F:serine-type endopeptidase activity"/>
    <property type="evidence" value="ECO:0007669"/>
    <property type="project" value="InterPro"/>
</dbReference>
<reference evidence="4" key="1">
    <citation type="submission" date="2021-01" db="EMBL/GenBank/DDBJ databases">
        <title>Caligus Genome Assembly.</title>
        <authorList>
            <person name="Gallardo-Escarate C."/>
        </authorList>
    </citation>
    <scope>NUCLEOTIDE SEQUENCE [LARGE SCALE GENOMIC DNA]</scope>
</reference>
<dbReference type="InterPro" id="IPR001254">
    <property type="entry name" value="Trypsin_dom"/>
</dbReference>
<dbReference type="GO" id="GO:0006508">
    <property type="term" value="P:proteolysis"/>
    <property type="evidence" value="ECO:0007669"/>
    <property type="project" value="InterPro"/>
</dbReference>
<dbReference type="OrthoDB" id="6380950at2759"/>
<gene>
    <name evidence="3" type="ORF">FKW44_016355</name>
</gene>